<accession>A0A1H6EBV3</accession>
<feature type="domain" description="Hydantoinase A/oxoprolinase" evidence="1">
    <location>
        <begin position="2"/>
        <end position="89"/>
    </location>
</feature>
<gene>
    <name evidence="3" type="ORF">SAMN05216223_1333</name>
</gene>
<reference evidence="3 4" key="1">
    <citation type="submission" date="2016-10" db="EMBL/GenBank/DDBJ databases">
        <authorList>
            <person name="de Groot N.N."/>
        </authorList>
    </citation>
    <scope>NUCLEOTIDE SEQUENCE [LARGE SCALE GENOMIC DNA]</scope>
    <source>
        <strain evidence="3 4">CGMCC 4.2023</strain>
    </source>
</reference>
<dbReference type="PANTHER" id="PTHR11365">
    <property type="entry name" value="5-OXOPROLINASE RELATED"/>
    <property type="match status" value="1"/>
</dbReference>
<dbReference type="Proteomes" id="UP000236754">
    <property type="component" value="Unassembled WGS sequence"/>
</dbReference>
<proteinExistence type="predicted"/>
<evidence type="ECO:0000313" key="4">
    <source>
        <dbReference type="Proteomes" id="UP000236754"/>
    </source>
</evidence>
<dbReference type="GO" id="GO:0017168">
    <property type="term" value="F:5-oxoprolinase (ATP-hydrolyzing) activity"/>
    <property type="evidence" value="ECO:0007669"/>
    <property type="project" value="TreeGrafter"/>
</dbReference>
<dbReference type="InterPro" id="IPR049517">
    <property type="entry name" value="ACX-like_C"/>
</dbReference>
<dbReference type="Pfam" id="PF01968">
    <property type="entry name" value="Hydantoinase_A"/>
    <property type="match status" value="1"/>
</dbReference>
<protein>
    <submittedName>
        <fullName evidence="3">N-methylhydantoinase A</fullName>
    </submittedName>
</protein>
<dbReference type="AlphaFoldDB" id="A0A1H6EBV3"/>
<dbReference type="GO" id="GO:0005829">
    <property type="term" value="C:cytosol"/>
    <property type="evidence" value="ECO:0007669"/>
    <property type="project" value="TreeGrafter"/>
</dbReference>
<name>A0A1H6EBV3_9ACTN</name>
<dbReference type="InterPro" id="IPR045079">
    <property type="entry name" value="Oxoprolinase-like"/>
</dbReference>
<evidence type="ECO:0000313" key="3">
    <source>
        <dbReference type="EMBL" id="SEG95270.1"/>
    </source>
</evidence>
<evidence type="ECO:0000259" key="2">
    <source>
        <dbReference type="Pfam" id="PF19278"/>
    </source>
</evidence>
<dbReference type="GO" id="GO:0006749">
    <property type="term" value="P:glutathione metabolic process"/>
    <property type="evidence" value="ECO:0007669"/>
    <property type="project" value="TreeGrafter"/>
</dbReference>
<dbReference type="PANTHER" id="PTHR11365:SF23">
    <property type="entry name" value="HYPOTHETICAL 5-OXOPROLINASE (EUROFUNG)-RELATED"/>
    <property type="match status" value="1"/>
</dbReference>
<keyword evidence="4" id="KW-1185">Reference proteome</keyword>
<organism evidence="3 4">
    <name type="scientific">Actinacidiphila yanglinensis</name>
    <dbReference type="NCBI Taxonomy" id="310779"/>
    <lineage>
        <taxon>Bacteria</taxon>
        <taxon>Bacillati</taxon>
        <taxon>Actinomycetota</taxon>
        <taxon>Actinomycetes</taxon>
        <taxon>Kitasatosporales</taxon>
        <taxon>Streptomycetaceae</taxon>
        <taxon>Actinacidiphila</taxon>
    </lineage>
</organism>
<dbReference type="Pfam" id="PF19278">
    <property type="entry name" value="Hydant_A_C"/>
    <property type="match status" value="1"/>
</dbReference>
<sequence>MGEPLGLTVEEAAIAIHEVQNAQAGDLLRRAVVQAGYDPRDFVAYAFGGAGPAHCAGYCQDLGVSEVVVPLGPVASAFSAYGLAASDIVMSAELSDPSSFPVAPPVLAAHFARLEADLRQALDRQKVTFHDVTLQREIDLRYSMQVTELATPVPDAEFTERTGEEILERFEEQYERINGSGAGYREAGVQAITYRVRAKAGLGFPVRLPTVPRADGPDPAEALIGERAVCLDSQTGFVPTPVYEYARLRAGHTLVGPAVVDVPTTVVVVPAGATGHVDHLGNLVLRYQ</sequence>
<dbReference type="InterPro" id="IPR002821">
    <property type="entry name" value="Hydantoinase_A"/>
</dbReference>
<dbReference type="EMBL" id="FNVU01000033">
    <property type="protein sequence ID" value="SEG95270.1"/>
    <property type="molecule type" value="Genomic_DNA"/>
</dbReference>
<evidence type="ECO:0000259" key="1">
    <source>
        <dbReference type="Pfam" id="PF01968"/>
    </source>
</evidence>
<feature type="domain" description="Acetophenone carboxylase-like C-terminal" evidence="2">
    <location>
        <begin position="107"/>
        <end position="279"/>
    </location>
</feature>